<accession>A0A0C5J9W6</accession>
<dbReference type="AlphaFoldDB" id="A0A0C5J9W6"/>
<gene>
    <name evidence="1" type="ORF">PG1C_10380</name>
</gene>
<evidence type="ECO:0000313" key="1">
    <source>
        <dbReference type="EMBL" id="AJP48735.1"/>
    </source>
</evidence>
<dbReference type="HOGENOM" id="CLU_156351_0_0_4"/>
<organism evidence="1 2">
    <name type="scientific">Rugosibacter aromaticivorans</name>
    <dbReference type="NCBI Taxonomy" id="1565605"/>
    <lineage>
        <taxon>Bacteria</taxon>
        <taxon>Pseudomonadati</taxon>
        <taxon>Pseudomonadota</taxon>
        <taxon>Betaproteobacteria</taxon>
        <taxon>Nitrosomonadales</taxon>
        <taxon>Sterolibacteriaceae</taxon>
        <taxon>Rugosibacter</taxon>
    </lineage>
</organism>
<dbReference type="RefSeq" id="WP_202634743.1">
    <property type="nucleotide sequence ID" value="NZ_CP010554.1"/>
</dbReference>
<keyword evidence="2" id="KW-1185">Reference proteome</keyword>
<evidence type="ECO:0000313" key="2">
    <source>
        <dbReference type="Proteomes" id="UP000061603"/>
    </source>
</evidence>
<sequence length="102" mass="11323">MKRDICLHLVLPKSLEEPVIDHLLRHPAWVGPFVTHPADGHAAPEHISSEAERVRGRAERVKIEMLMAGDHARQLIAQLQADLPGADITWWISPVLDSGSLT</sequence>
<dbReference type="KEGG" id="rbu:PG1C_10380"/>
<dbReference type="Pfam" id="PF11582">
    <property type="entry name" value="DUF3240"/>
    <property type="match status" value="1"/>
</dbReference>
<proteinExistence type="predicted"/>
<dbReference type="Proteomes" id="UP000061603">
    <property type="component" value="Chromosome"/>
</dbReference>
<dbReference type="STRING" id="1565605.PG1C_10380"/>
<dbReference type="Gene3D" id="3.30.70.120">
    <property type="match status" value="1"/>
</dbReference>
<reference evidence="1 2" key="1">
    <citation type="journal article" date="2015" name="Genome Announc.">
        <title>Complete Genome Sequence of a Novel Bacterium within the Family Rhodocyclaceae That Degrades Polycyclic Aromatic Hydrocarbons.</title>
        <authorList>
            <person name="Singleton D.R."/>
            <person name="Dickey A.N."/>
            <person name="Scholl E.H."/>
            <person name="Wright F.A."/>
            <person name="Aitken M.D."/>
        </authorList>
    </citation>
    <scope>NUCLEOTIDE SEQUENCE [LARGE SCALE GENOMIC DNA]</scope>
    <source>
        <strain evidence="2">PG1-Ca6</strain>
    </source>
</reference>
<dbReference type="InterPro" id="IPR015867">
    <property type="entry name" value="N-reg_PII/ATP_PRibTrfase_C"/>
</dbReference>
<name>A0A0C5J9W6_9PROT</name>
<dbReference type="InterPro" id="IPR021634">
    <property type="entry name" value="DUF3240"/>
</dbReference>
<protein>
    <recommendedName>
        <fullName evidence="3">DUF3240 domain-containing protein</fullName>
    </recommendedName>
</protein>
<dbReference type="EMBL" id="CP010554">
    <property type="protein sequence ID" value="AJP48735.1"/>
    <property type="molecule type" value="Genomic_DNA"/>
</dbReference>
<evidence type="ECO:0008006" key="3">
    <source>
        <dbReference type="Google" id="ProtNLM"/>
    </source>
</evidence>